<sequence length="257" mass="28281">MGDFFAQMRLSGGGGGGGSTPFGETQAYRDIMAAIYFPNINFSTPPNEYVVDINTGQVTQVSDLGGDEIDFYHYVGGGASFNGKTRIVDRETGEDQWMNSSKNLKGYTRRSNTTNWANLYDEFLSGGGPENSLLVGQENAAVKQLMKTNMYKTAIDYFQGTSMNEKASFSGMFGPLGIILENTNMQGQFMGKTNFSFYPVGNRVVIMAFDSKSASSYSLNPFNKSESVNIPRVNGVGVPESTTRQTYLLWINKNKMK</sequence>
<dbReference type="AlphaFoldDB" id="A0AAU6WVF6"/>
<keyword evidence="2" id="KW-1185">Reference proteome</keyword>
<proteinExistence type="predicted"/>
<dbReference type="Proteomes" id="UP001463665">
    <property type="component" value="Chromosome"/>
</dbReference>
<evidence type="ECO:0000313" key="1">
    <source>
        <dbReference type="EMBL" id="XAO75852.1"/>
    </source>
</evidence>
<evidence type="ECO:0000313" key="2">
    <source>
        <dbReference type="Proteomes" id="UP001463665"/>
    </source>
</evidence>
<dbReference type="EMBL" id="CP154834">
    <property type="protein sequence ID" value="XAO75852.1"/>
    <property type="molecule type" value="Genomic_DNA"/>
</dbReference>
<gene>
    <name evidence="1" type="ORF">AAFP95_08400</name>
</gene>
<dbReference type="RefSeq" id="WP_345767399.1">
    <property type="nucleotide sequence ID" value="NZ_CP154834.1"/>
</dbReference>
<accession>A0AAU6WVF6</accession>
<protein>
    <submittedName>
        <fullName evidence="1">Uncharacterized protein</fullName>
    </submittedName>
</protein>
<reference evidence="1 2" key="1">
    <citation type="submission" date="2024-04" db="EMBL/GenBank/DDBJ databases">
        <title>Genome sequencing and assembly of rice foliar adapted Chryseobacterium endophyticum OsEnb-ALM-A6.</title>
        <authorList>
            <person name="Kumar S."/>
            <person name="Javed M."/>
            <person name="Chouhan V."/>
            <person name="Charishma K."/>
            <person name="Patel A."/>
            <person name="Kumar M."/>
            <person name="Sahu K.P."/>
            <person name="Kumar A."/>
        </authorList>
    </citation>
    <scope>NUCLEOTIDE SEQUENCE [LARGE SCALE GENOMIC DNA]</scope>
    <source>
        <strain evidence="1 2">OsEnb-ALM-A6</strain>
    </source>
</reference>
<organism evidence="1 2">
    <name type="scientific">Chryseobacterium endophyticum</name>
    <dbReference type="NCBI Taxonomy" id="1854762"/>
    <lineage>
        <taxon>Bacteria</taxon>
        <taxon>Pseudomonadati</taxon>
        <taxon>Bacteroidota</taxon>
        <taxon>Flavobacteriia</taxon>
        <taxon>Flavobacteriales</taxon>
        <taxon>Weeksellaceae</taxon>
        <taxon>Chryseobacterium group</taxon>
        <taxon>Chryseobacterium</taxon>
    </lineage>
</organism>
<name>A0AAU6WVF6_9FLAO</name>